<dbReference type="PRINTS" id="PR00750">
    <property type="entry name" value="BETAAMYLASE"/>
</dbReference>
<keyword evidence="4" id="KW-0326">Glycosidase</keyword>
<dbReference type="Pfam" id="PF01373">
    <property type="entry name" value="Glyco_hydro_14"/>
    <property type="match status" value="1"/>
</dbReference>
<evidence type="ECO:0000256" key="5">
    <source>
        <dbReference type="SAM" id="MobiDB-lite"/>
    </source>
</evidence>
<evidence type="ECO:0000313" key="7">
    <source>
        <dbReference type="Proteomes" id="UP001465755"/>
    </source>
</evidence>
<keyword evidence="4" id="KW-0378">Hydrolase</keyword>
<dbReference type="EC" id="3.2.1.2" evidence="4"/>
<dbReference type="AlphaFoldDB" id="A0AAW1PR57"/>
<evidence type="ECO:0000256" key="1">
    <source>
        <dbReference type="ARBA" id="ARBA00005652"/>
    </source>
</evidence>
<dbReference type="InterPro" id="IPR001554">
    <property type="entry name" value="Glyco_hydro_14"/>
</dbReference>
<dbReference type="EMBL" id="JALJOQ010000009">
    <property type="protein sequence ID" value="KAK9812094.1"/>
    <property type="molecule type" value="Genomic_DNA"/>
</dbReference>
<dbReference type="GO" id="GO:0016161">
    <property type="term" value="F:beta-amylase activity"/>
    <property type="evidence" value="ECO:0007669"/>
    <property type="project" value="UniProtKB-EC"/>
</dbReference>
<dbReference type="SUPFAM" id="SSF51445">
    <property type="entry name" value="(Trans)glycosidases"/>
    <property type="match status" value="1"/>
</dbReference>
<protein>
    <recommendedName>
        <fullName evidence="4">Beta-amylase</fullName>
        <ecNumber evidence="4">3.2.1.2</ecNumber>
    </recommendedName>
</protein>
<evidence type="ECO:0000256" key="3">
    <source>
        <dbReference type="ARBA" id="ARBA00023326"/>
    </source>
</evidence>
<comment type="similarity">
    <text evidence="1 4">Belongs to the glycosyl hydrolase 14 family.</text>
</comment>
<keyword evidence="3 4" id="KW-0624">Polysaccharide degradation</keyword>
<comment type="catalytic activity">
    <reaction evidence="4">
        <text>Hydrolysis of (1-&gt;4)-alpha-D-glucosidic linkages in polysaccharides so as to remove successive maltose units from the non-reducing ends of the chains.</text>
        <dbReference type="EC" id="3.2.1.2"/>
    </reaction>
</comment>
<keyword evidence="7" id="KW-1185">Reference proteome</keyword>
<dbReference type="InterPro" id="IPR017853">
    <property type="entry name" value="GH"/>
</dbReference>
<sequence length="509" mass="56291">MEWTQGGALHQHSTKAVSHLTPQPPLQSIRATPARQAQPSKQQLHAVASKAATTDSWRWDYETMQQLRSNEKQLPLAEGNDLWRHTEIFIMLPLGIISVGEMRDGEEASFIHAPSHNAKALDAQFAVLKRAGAAGVMMDVWWGICERHGPKQYDFSAYMQLFKKAAKHGLGVQAVLSFHAGGGNVGDGMTDIPLPPWVLAAGEEKDDEIFYTDKRGGRDHECLSLGCDHAVVLGGRSPLQAYADFAAEFARQCKEHGLWGNVVKEICVGTGPCGELRYPAYQEKGQKWSYMGEKMGVEGQIQVQRGLPGIGEFQCYDKFMLADLKAAAEKVHEPEWGDPPREGAGSYDFCPWETEFFALTKDGGWCLPYGKFFMEWYSKKLVQHGADVIDAVKPAIAAAVSSNGSRSTGKVDLAIKVAGIHWWYKSRSHAAEMTAGYYNYYGHCGYTPIAKALKKRDVGLSFTCIEMSDTENPDLRHCSPEELVKQVVGAAQDQDVQAQQREAQMTSTI</sequence>
<reference evidence="6 7" key="1">
    <citation type="journal article" date="2024" name="Nat. Commun.">
        <title>Phylogenomics reveals the evolutionary origins of lichenization in chlorophyte algae.</title>
        <authorList>
            <person name="Puginier C."/>
            <person name="Libourel C."/>
            <person name="Otte J."/>
            <person name="Skaloud P."/>
            <person name="Haon M."/>
            <person name="Grisel S."/>
            <person name="Petersen M."/>
            <person name="Berrin J.G."/>
            <person name="Delaux P.M."/>
            <person name="Dal Grande F."/>
            <person name="Keller J."/>
        </authorList>
    </citation>
    <scope>NUCLEOTIDE SEQUENCE [LARGE SCALE GENOMIC DNA]</scope>
    <source>
        <strain evidence="6 7">SAG 2036</strain>
    </source>
</reference>
<proteinExistence type="inferred from homology"/>
<accession>A0AAW1PR57</accession>
<comment type="caution">
    <text evidence="6">The sequence shown here is derived from an EMBL/GenBank/DDBJ whole genome shotgun (WGS) entry which is preliminary data.</text>
</comment>
<dbReference type="GO" id="GO:0000272">
    <property type="term" value="P:polysaccharide catabolic process"/>
    <property type="evidence" value="ECO:0007669"/>
    <property type="project" value="UniProtKB-KW"/>
</dbReference>
<feature type="region of interest" description="Disordered" evidence="5">
    <location>
        <begin position="1"/>
        <end position="49"/>
    </location>
</feature>
<evidence type="ECO:0000313" key="6">
    <source>
        <dbReference type="EMBL" id="KAK9812094.1"/>
    </source>
</evidence>
<dbReference type="PANTHER" id="PTHR31352:SF40">
    <property type="entry name" value="BETA-AMYLASE 6"/>
    <property type="match status" value="1"/>
</dbReference>
<dbReference type="PANTHER" id="PTHR31352">
    <property type="entry name" value="BETA-AMYLASE 1, CHLOROPLASTIC"/>
    <property type="match status" value="1"/>
</dbReference>
<dbReference type="Proteomes" id="UP001465755">
    <property type="component" value="Unassembled WGS sequence"/>
</dbReference>
<dbReference type="Gene3D" id="3.20.20.80">
    <property type="entry name" value="Glycosidases"/>
    <property type="match status" value="1"/>
</dbReference>
<gene>
    <name evidence="6" type="ORF">WJX73_006114</name>
</gene>
<name>A0AAW1PR57_9CHLO</name>
<organism evidence="6 7">
    <name type="scientific">Symbiochloris irregularis</name>
    <dbReference type="NCBI Taxonomy" id="706552"/>
    <lineage>
        <taxon>Eukaryota</taxon>
        <taxon>Viridiplantae</taxon>
        <taxon>Chlorophyta</taxon>
        <taxon>core chlorophytes</taxon>
        <taxon>Trebouxiophyceae</taxon>
        <taxon>Trebouxiales</taxon>
        <taxon>Trebouxiaceae</taxon>
        <taxon>Symbiochloris</taxon>
    </lineage>
</organism>
<evidence type="ECO:0000256" key="2">
    <source>
        <dbReference type="ARBA" id="ARBA00023277"/>
    </source>
</evidence>
<evidence type="ECO:0000256" key="4">
    <source>
        <dbReference type="RuleBase" id="RU000509"/>
    </source>
</evidence>
<keyword evidence="2 4" id="KW-0119">Carbohydrate metabolism</keyword>